<dbReference type="Pfam" id="PF18585">
    <property type="entry name" value="zf-CCCH_6"/>
    <property type="match status" value="1"/>
</dbReference>
<proteinExistence type="predicted"/>
<dbReference type="InterPro" id="IPR049730">
    <property type="entry name" value="SNF2/RAD54-like_C"/>
</dbReference>
<evidence type="ECO:0000256" key="4">
    <source>
        <dbReference type="ARBA" id="ARBA00022741"/>
    </source>
</evidence>
<evidence type="ECO:0000259" key="13">
    <source>
        <dbReference type="PROSITE" id="PS51194"/>
    </source>
</evidence>
<keyword evidence="6" id="KW-0378">Hydrolase</keyword>
<dbReference type="InterPro" id="IPR016197">
    <property type="entry name" value="Chromo-like_dom_sf"/>
</dbReference>
<feature type="region of interest" description="Disordered" evidence="11">
    <location>
        <begin position="1302"/>
        <end position="1418"/>
    </location>
</feature>
<dbReference type="InterPro" id="IPR001650">
    <property type="entry name" value="Helicase_C-like"/>
</dbReference>
<dbReference type="GO" id="GO:0016887">
    <property type="term" value="F:ATP hydrolysis activity"/>
    <property type="evidence" value="ECO:0007669"/>
    <property type="project" value="TreeGrafter"/>
</dbReference>
<dbReference type="Pfam" id="PF23614">
    <property type="entry name" value="DUF7141"/>
    <property type="match status" value="1"/>
</dbReference>
<dbReference type="CDD" id="cd15489">
    <property type="entry name" value="PHD_SF"/>
    <property type="match status" value="1"/>
</dbReference>
<dbReference type="PANTHER" id="PTHR45623:SF17">
    <property type="entry name" value="CHROMODOMAIN-HELICASE-DNA-BINDING PROTEIN 3-RELATED"/>
    <property type="match status" value="1"/>
</dbReference>
<dbReference type="GO" id="GO:0005524">
    <property type="term" value="F:ATP binding"/>
    <property type="evidence" value="ECO:0007669"/>
    <property type="project" value="UniProtKB-KW"/>
</dbReference>
<keyword evidence="8" id="KW-0067">ATP-binding</keyword>
<dbReference type="Proteomes" id="UP000799772">
    <property type="component" value="Unassembled WGS sequence"/>
</dbReference>
<dbReference type="GO" id="GO:0042393">
    <property type="term" value="F:histone binding"/>
    <property type="evidence" value="ECO:0007669"/>
    <property type="project" value="TreeGrafter"/>
</dbReference>
<organism evidence="14 15">
    <name type="scientific">Rhizodiscina lignyota</name>
    <dbReference type="NCBI Taxonomy" id="1504668"/>
    <lineage>
        <taxon>Eukaryota</taxon>
        <taxon>Fungi</taxon>
        <taxon>Dikarya</taxon>
        <taxon>Ascomycota</taxon>
        <taxon>Pezizomycotina</taxon>
        <taxon>Dothideomycetes</taxon>
        <taxon>Pleosporomycetidae</taxon>
        <taxon>Aulographales</taxon>
        <taxon>Rhizodiscinaceae</taxon>
        <taxon>Rhizodiscina</taxon>
    </lineage>
</organism>
<dbReference type="GO" id="GO:0000785">
    <property type="term" value="C:chromatin"/>
    <property type="evidence" value="ECO:0007669"/>
    <property type="project" value="TreeGrafter"/>
</dbReference>
<dbReference type="InterPro" id="IPR027417">
    <property type="entry name" value="P-loop_NTPase"/>
</dbReference>
<dbReference type="SMART" id="SM00487">
    <property type="entry name" value="DEXDc"/>
    <property type="match status" value="1"/>
</dbReference>
<feature type="compositionally biased region" description="Acidic residues" evidence="11">
    <location>
        <begin position="1312"/>
        <end position="1339"/>
    </location>
</feature>
<dbReference type="SMART" id="SM00249">
    <property type="entry name" value="PHD"/>
    <property type="match status" value="1"/>
</dbReference>
<dbReference type="Gene3D" id="3.40.50.10810">
    <property type="entry name" value="Tandem AAA-ATPase domain"/>
    <property type="match status" value="1"/>
</dbReference>
<evidence type="ECO:0008006" key="16">
    <source>
        <dbReference type="Google" id="ProtNLM"/>
    </source>
</evidence>
<dbReference type="Pfam" id="PF15446">
    <property type="entry name" value="zf-PHD-like"/>
    <property type="match status" value="1"/>
</dbReference>
<gene>
    <name evidence="14" type="ORF">NA57DRAFT_18327</name>
</gene>
<dbReference type="Pfam" id="PF00271">
    <property type="entry name" value="Helicase_C"/>
    <property type="match status" value="1"/>
</dbReference>
<dbReference type="OrthoDB" id="5857104at2759"/>
<dbReference type="InterPro" id="IPR001965">
    <property type="entry name" value="Znf_PHD"/>
</dbReference>
<feature type="domain" description="Helicase C-terminal" evidence="13">
    <location>
        <begin position="1003"/>
        <end position="1162"/>
    </location>
</feature>
<feature type="non-terminal residue" evidence="14">
    <location>
        <position position="1"/>
    </location>
</feature>
<feature type="non-terminal residue" evidence="14">
    <location>
        <position position="1513"/>
    </location>
</feature>
<dbReference type="Gene3D" id="3.40.50.300">
    <property type="entry name" value="P-loop containing nucleotide triphosphate hydrolases"/>
    <property type="match status" value="1"/>
</dbReference>
<dbReference type="Gene3D" id="3.30.40.10">
    <property type="entry name" value="Zinc/RING finger domain, C3HC4 (zinc finger)"/>
    <property type="match status" value="1"/>
</dbReference>
<dbReference type="PROSITE" id="PS01359">
    <property type="entry name" value="ZF_PHD_1"/>
    <property type="match status" value="1"/>
</dbReference>
<dbReference type="PROSITE" id="PS51192">
    <property type="entry name" value="HELICASE_ATP_BIND_1"/>
    <property type="match status" value="1"/>
</dbReference>
<protein>
    <recommendedName>
        <fullName evidence="16">Chromatin remodeling complex subunit</fullName>
    </recommendedName>
</protein>
<evidence type="ECO:0000256" key="5">
    <source>
        <dbReference type="ARBA" id="ARBA00022771"/>
    </source>
</evidence>
<name>A0A9P4M788_9PEZI</name>
<dbReference type="InterPro" id="IPR056616">
    <property type="entry name" value="Chromo_MIT1"/>
</dbReference>
<dbReference type="PROSITE" id="PS51194">
    <property type="entry name" value="HELICASE_CTER"/>
    <property type="match status" value="1"/>
</dbReference>
<sequence>PMHRGQLYIKIPSPPEDKEEYVFLKGWNTIQKVLRELEGEDGLMYEVRYGDNHNETLPFEKVLQTTGGESALSKFESGENSISENTKSSDSEDELNMVETRRTRVKAKPTSGFVNTVDAISDDEVPTQPTSRQRRGSPTRLRLTYYNEQEDDDESADEEPGDEESEDDDIHTRRKTRSSLRSNGRSDRRSSRLKEKFVVEDDTEKEGEESDNDSDLMLLESDILPRGRKRKSIGRQSLHQSGRASKASRVATRRSDRTTRTFNNMEEIDIDNIYRSDSTQDGAPVQPKIAAVREVFKLLLNSVFRRRHIENCETCGKPSTSGPLICCQGCTLAYHKACLGTRTTREHLVTKVGEDDFVLQCRRCVNAHHKKDHLAPNLGRCQICSEAGSSCKPFRQRKTPAVEQRERLENGGLDPVTHVRPELINNEENVLFRCVKCWRAFHFHHLPNINQYHVDSETATDAEIADSRYNQYKTDWICKDCKDMPADVGGLVAWRPVDTDATTSAGTQFAFDELDEDDKEYLIKWKERSYAQSVFMPGAWVYGVTAIGTRAAFAKKENGPKMRIEDAIPEEFLRIDIVLSVEYTNKIDANLYEVDKARISEVARAYIKYKGLPYEDAVWEIPPRPEEGDRWVDFVTAYNDWVLGRYVHLPKLAPLKARLEKVRAQEFSNVEKKKQPDNVTGGEMMKYQIDGLNWLYYQWHQQKNGILADEMGLGKTIQVIAFLAMMVNDNNCFPFLVVVPNSTVPNWRREIKKWAPSLRVVTFFGTSAARDIAYKYELFPEGSNGLRAHVVVTSYDAAADDNCRKFFRRVPWQGLIVDEGQRLKNERSILHLALKALKVPYRILLTGTPLQNNAKELFNLLEFLDDTLDADKLEREYEDMTEAKIRKLHELIRPFILRRTKAQVLTFLPPMAQIILPVSMSVLQKKVYMSILAQNPELLKALFSRRTGSELNKNEHANLSNILMQLRKCLCHPFVYSREIEERNFNAAVLHRGLVEASSKLQLLELLLPKLKERGHRVLIFSQFLDMLDIMEDFLDGMQLKFQRLDGQISSLEKQKRIDQFNMPDSDLFAFLLSTRAGGVGINLATADTVIILDPDFNPHQDIQALSRAHRIGQTKKVLCFQLMTRHSAEEKIMHIGRKKMALDHVVVEQLDADDEGEKDLESILRHGAAELFTENNEEQEIKYDNASVDKLLDRSHIENTKTGGDDSAESQFSFARVWANDQGTLEENIEAGEEKAPDPTVWDKILKERERAAAAEAAARQQALGRGKRARMAVDYVNNATAEIADGEITAMVEAEIAPLRNARRKGHEDSDTDFQPDEEKEQEQSADEEMGAVDADELSPTKPASREIGTTAPSSQSRAQPPKQLPGLQSQPKSRATHPTFKRARVQPARVPAALPGNRAASNAGQGIQTTTPPYEPPPPVVTCSACGKTHHQGSCPLKLAGVEFCNLCGLAHFGVARTCPHVNSETQVILMIEALKQSREAPHLKETALKYLKGVKGTLVQAKRKAREKA</sequence>
<keyword evidence="4" id="KW-0547">Nucleotide-binding</keyword>
<dbReference type="CDD" id="cd17919">
    <property type="entry name" value="DEXHc_Snf"/>
    <property type="match status" value="1"/>
</dbReference>
<keyword evidence="3" id="KW-0479">Metal-binding</keyword>
<feature type="compositionally biased region" description="Acidic residues" evidence="11">
    <location>
        <begin position="148"/>
        <end position="169"/>
    </location>
</feature>
<evidence type="ECO:0000256" key="1">
    <source>
        <dbReference type="ARBA" id="ARBA00004123"/>
    </source>
</evidence>
<comment type="caution">
    <text evidence="14">The sequence shown here is derived from an EMBL/GenBank/DDBJ whole genome shotgun (WGS) entry which is preliminary data.</text>
</comment>
<evidence type="ECO:0000256" key="7">
    <source>
        <dbReference type="ARBA" id="ARBA00022833"/>
    </source>
</evidence>
<dbReference type="InterPro" id="IPR011011">
    <property type="entry name" value="Znf_FYVE_PHD"/>
</dbReference>
<dbReference type="InterPro" id="IPR000330">
    <property type="entry name" value="SNF2_N"/>
</dbReference>
<dbReference type="GO" id="GO:0003677">
    <property type="term" value="F:DNA binding"/>
    <property type="evidence" value="ECO:0007669"/>
    <property type="project" value="TreeGrafter"/>
</dbReference>
<feature type="compositionally biased region" description="Polar residues" evidence="11">
    <location>
        <begin position="234"/>
        <end position="243"/>
    </location>
</feature>
<dbReference type="Pfam" id="PF23615">
    <property type="entry name" value="Chromo_MIT1"/>
    <property type="match status" value="1"/>
</dbReference>
<comment type="subunit">
    <text evidence="2">Component of the NuA4 histone acetyltransferase complex.</text>
</comment>
<keyword evidence="15" id="KW-1185">Reference proteome</keyword>
<feature type="compositionally biased region" description="Polar residues" evidence="11">
    <location>
        <begin position="1402"/>
        <end position="1411"/>
    </location>
</feature>
<dbReference type="SUPFAM" id="SSF57903">
    <property type="entry name" value="FYVE/PHD zinc finger"/>
    <property type="match status" value="1"/>
</dbReference>
<dbReference type="InterPro" id="IPR019786">
    <property type="entry name" value="Zinc_finger_PHD-type_CS"/>
</dbReference>
<dbReference type="SMART" id="SM00490">
    <property type="entry name" value="HELICc"/>
    <property type="match status" value="1"/>
</dbReference>
<feature type="compositionally biased region" description="Basic and acidic residues" evidence="11">
    <location>
        <begin position="184"/>
        <end position="199"/>
    </location>
</feature>
<dbReference type="GO" id="GO:0008270">
    <property type="term" value="F:zinc ion binding"/>
    <property type="evidence" value="ECO:0007669"/>
    <property type="project" value="UniProtKB-KW"/>
</dbReference>
<accession>A0A9P4M788</accession>
<dbReference type="InterPro" id="IPR041684">
    <property type="entry name" value="Znf-PHD-like"/>
</dbReference>
<dbReference type="InterPro" id="IPR014001">
    <property type="entry name" value="Helicase_ATP-bd"/>
</dbReference>
<feature type="domain" description="Helicase ATP-binding" evidence="12">
    <location>
        <begin position="696"/>
        <end position="867"/>
    </location>
</feature>
<dbReference type="InterPro" id="IPR055565">
    <property type="entry name" value="DUF7141"/>
</dbReference>
<dbReference type="PANTHER" id="PTHR45623">
    <property type="entry name" value="CHROMODOMAIN-HELICASE-DNA-BINDING PROTEIN 3-RELATED-RELATED"/>
    <property type="match status" value="1"/>
</dbReference>
<keyword evidence="7" id="KW-0862">Zinc</keyword>
<evidence type="ECO:0000256" key="11">
    <source>
        <dbReference type="SAM" id="MobiDB-lite"/>
    </source>
</evidence>
<dbReference type="GO" id="GO:0140658">
    <property type="term" value="F:ATP-dependent chromatin remodeler activity"/>
    <property type="evidence" value="ECO:0007669"/>
    <property type="project" value="TreeGrafter"/>
</dbReference>
<evidence type="ECO:0000256" key="9">
    <source>
        <dbReference type="ARBA" id="ARBA00023242"/>
    </source>
</evidence>
<keyword evidence="10" id="KW-0175">Coiled coil</keyword>
<keyword evidence="5" id="KW-0863">Zinc-finger</keyword>
<dbReference type="Pfam" id="PF00176">
    <property type="entry name" value="SNF2-rel_dom"/>
    <property type="match status" value="1"/>
</dbReference>
<evidence type="ECO:0000256" key="10">
    <source>
        <dbReference type="SAM" id="Coils"/>
    </source>
</evidence>
<dbReference type="SUPFAM" id="SSF52540">
    <property type="entry name" value="P-loop containing nucleoside triphosphate hydrolases"/>
    <property type="match status" value="2"/>
</dbReference>
<evidence type="ECO:0000256" key="3">
    <source>
        <dbReference type="ARBA" id="ARBA00022723"/>
    </source>
</evidence>
<feature type="region of interest" description="Disordered" evidence="11">
    <location>
        <begin position="71"/>
        <end position="258"/>
    </location>
</feature>
<comment type="subcellular location">
    <subcellularLocation>
        <location evidence="1">Nucleus</location>
    </subcellularLocation>
</comment>
<dbReference type="CDD" id="cd18793">
    <property type="entry name" value="SF2_C_SNF"/>
    <property type="match status" value="1"/>
</dbReference>
<dbReference type="InterPro" id="IPR040934">
    <property type="entry name" value="Znf-CCCH_6"/>
</dbReference>
<evidence type="ECO:0000256" key="2">
    <source>
        <dbReference type="ARBA" id="ARBA00011353"/>
    </source>
</evidence>
<evidence type="ECO:0000313" key="14">
    <source>
        <dbReference type="EMBL" id="KAF2099730.1"/>
    </source>
</evidence>
<dbReference type="GO" id="GO:0005634">
    <property type="term" value="C:nucleus"/>
    <property type="evidence" value="ECO:0007669"/>
    <property type="project" value="UniProtKB-SubCell"/>
</dbReference>
<dbReference type="EMBL" id="ML978125">
    <property type="protein sequence ID" value="KAF2099730.1"/>
    <property type="molecule type" value="Genomic_DNA"/>
</dbReference>
<dbReference type="GO" id="GO:0003682">
    <property type="term" value="F:chromatin binding"/>
    <property type="evidence" value="ECO:0007669"/>
    <property type="project" value="TreeGrafter"/>
</dbReference>
<dbReference type="SUPFAM" id="SSF54160">
    <property type="entry name" value="Chromo domain-like"/>
    <property type="match status" value="1"/>
</dbReference>
<feature type="coiled-coil region" evidence="10">
    <location>
        <begin position="994"/>
        <end position="1055"/>
    </location>
</feature>
<feature type="compositionally biased region" description="Acidic residues" evidence="11">
    <location>
        <begin position="200"/>
        <end position="214"/>
    </location>
</feature>
<evidence type="ECO:0000313" key="15">
    <source>
        <dbReference type="Proteomes" id="UP000799772"/>
    </source>
</evidence>
<evidence type="ECO:0000256" key="8">
    <source>
        <dbReference type="ARBA" id="ARBA00022840"/>
    </source>
</evidence>
<keyword evidence="9" id="KW-0539">Nucleus</keyword>
<reference evidence="14" key="1">
    <citation type="journal article" date="2020" name="Stud. Mycol.">
        <title>101 Dothideomycetes genomes: a test case for predicting lifestyles and emergence of pathogens.</title>
        <authorList>
            <person name="Haridas S."/>
            <person name="Albert R."/>
            <person name="Binder M."/>
            <person name="Bloem J."/>
            <person name="Labutti K."/>
            <person name="Salamov A."/>
            <person name="Andreopoulos B."/>
            <person name="Baker S."/>
            <person name="Barry K."/>
            <person name="Bills G."/>
            <person name="Bluhm B."/>
            <person name="Cannon C."/>
            <person name="Castanera R."/>
            <person name="Culley D."/>
            <person name="Daum C."/>
            <person name="Ezra D."/>
            <person name="Gonzalez J."/>
            <person name="Henrissat B."/>
            <person name="Kuo A."/>
            <person name="Liang C."/>
            <person name="Lipzen A."/>
            <person name="Lutzoni F."/>
            <person name="Magnuson J."/>
            <person name="Mondo S."/>
            <person name="Nolan M."/>
            <person name="Ohm R."/>
            <person name="Pangilinan J."/>
            <person name="Park H.-J."/>
            <person name="Ramirez L."/>
            <person name="Alfaro M."/>
            <person name="Sun H."/>
            <person name="Tritt A."/>
            <person name="Yoshinaga Y."/>
            <person name="Zwiers L.-H."/>
            <person name="Turgeon B."/>
            <person name="Goodwin S."/>
            <person name="Spatafora J."/>
            <person name="Crous P."/>
            <person name="Grigoriev I."/>
        </authorList>
    </citation>
    <scope>NUCLEOTIDE SEQUENCE</scope>
    <source>
        <strain evidence="14">CBS 133067</strain>
    </source>
</reference>
<feature type="compositionally biased region" description="Polar residues" evidence="11">
    <location>
        <begin position="78"/>
        <end position="88"/>
    </location>
</feature>
<evidence type="ECO:0000256" key="6">
    <source>
        <dbReference type="ARBA" id="ARBA00022801"/>
    </source>
</evidence>
<dbReference type="InterPro" id="IPR013083">
    <property type="entry name" value="Znf_RING/FYVE/PHD"/>
</dbReference>
<evidence type="ECO:0000259" key="12">
    <source>
        <dbReference type="PROSITE" id="PS51192"/>
    </source>
</evidence>
<dbReference type="InterPro" id="IPR038718">
    <property type="entry name" value="SNF2-like_sf"/>
</dbReference>